<dbReference type="AlphaFoldDB" id="A0A7C3V4J7"/>
<comment type="cofactor">
    <cofactor evidence="1">
        <name>[4Fe-4S] cluster</name>
        <dbReference type="ChEBI" id="CHEBI:49883"/>
    </cofactor>
</comment>
<keyword evidence="3" id="KW-0808">Transferase</keyword>
<keyword evidence="4" id="KW-0949">S-adenosyl-L-methionine</keyword>
<dbReference type="SUPFAM" id="SSF102114">
    <property type="entry name" value="Radical SAM enzymes"/>
    <property type="match status" value="1"/>
</dbReference>
<evidence type="ECO:0000256" key="3">
    <source>
        <dbReference type="ARBA" id="ARBA00022679"/>
    </source>
</evidence>
<dbReference type="GO" id="GO:0031419">
    <property type="term" value="F:cobalamin binding"/>
    <property type="evidence" value="ECO:0007669"/>
    <property type="project" value="InterPro"/>
</dbReference>
<evidence type="ECO:0000259" key="9">
    <source>
        <dbReference type="PROSITE" id="PS51918"/>
    </source>
</evidence>
<dbReference type="GO" id="GO:0005829">
    <property type="term" value="C:cytosol"/>
    <property type="evidence" value="ECO:0007669"/>
    <property type="project" value="TreeGrafter"/>
</dbReference>
<dbReference type="CDD" id="cd01335">
    <property type="entry name" value="Radical_SAM"/>
    <property type="match status" value="1"/>
</dbReference>
<name>A0A7C3V4J7_9BACT</name>
<dbReference type="PROSITE" id="PS51918">
    <property type="entry name" value="RADICAL_SAM"/>
    <property type="match status" value="1"/>
</dbReference>
<reference evidence="10" key="1">
    <citation type="journal article" date="2020" name="mSystems">
        <title>Genome- and Community-Level Interaction Insights into Carbon Utilization and Element Cycling Functions of Hydrothermarchaeota in Hydrothermal Sediment.</title>
        <authorList>
            <person name="Zhou Z."/>
            <person name="Liu Y."/>
            <person name="Xu W."/>
            <person name="Pan J."/>
            <person name="Luo Z.H."/>
            <person name="Li M."/>
        </authorList>
    </citation>
    <scope>NUCLEOTIDE SEQUENCE [LARGE SCALE GENOMIC DNA]</scope>
    <source>
        <strain evidence="10">SpSt-897</strain>
    </source>
</reference>
<dbReference type="PANTHER" id="PTHR43409">
    <property type="entry name" value="ANAEROBIC MAGNESIUM-PROTOPORPHYRIN IX MONOMETHYL ESTER CYCLASE-RELATED"/>
    <property type="match status" value="1"/>
</dbReference>
<dbReference type="InterPro" id="IPR058240">
    <property type="entry name" value="rSAM_sf"/>
</dbReference>
<dbReference type="PANTHER" id="PTHR43409:SF7">
    <property type="entry name" value="BLL1977 PROTEIN"/>
    <property type="match status" value="1"/>
</dbReference>
<feature type="domain" description="B12-binding" evidence="8">
    <location>
        <begin position="1"/>
        <end position="132"/>
    </location>
</feature>
<dbReference type="GO" id="GO:0046872">
    <property type="term" value="F:metal ion binding"/>
    <property type="evidence" value="ECO:0007669"/>
    <property type="project" value="UniProtKB-KW"/>
</dbReference>
<keyword evidence="2" id="KW-0489">Methyltransferase</keyword>
<organism evidence="10">
    <name type="scientific">Desulfobacca acetoxidans</name>
    <dbReference type="NCBI Taxonomy" id="60893"/>
    <lineage>
        <taxon>Bacteria</taxon>
        <taxon>Pseudomonadati</taxon>
        <taxon>Thermodesulfobacteriota</taxon>
        <taxon>Desulfobaccia</taxon>
        <taxon>Desulfobaccales</taxon>
        <taxon>Desulfobaccaceae</taxon>
        <taxon>Desulfobacca</taxon>
    </lineage>
</organism>
<dbReference type="InterPro" id="IPR007197">
    <property type="entry name" value="rSAM"/>
</dbReference>
<dbReference type="InterPro" id="IPR034466">
    <property type="entry name" value="Methyltransferase_Class_B"/>
</dbReference>
<dbReference type="PROSITE" id="PS51332">
    <property type="entry name" value="B12_BINDING"/>
    <property type="match status" value="1"/>
</dbReference>
<dbReference type="SFLD" id="SFLDG01123">
    <property type="entry name" value="methyltransferase_(Class_B)"/>
    <property type="match status" value="1"/>
</dbReference>
<keyword evidence="6" id="KW-0408">Iron</keyword>
<comment type="caution">
    <text evidence="10">The sequence shown here is derived from an EMBL/GenBank/DDBJ whole genome shotgun (WGS) entry which is preliminary data.</text>
</comment>
<feature type="domain" description="Radical SAM core" evidence="9">
    <location>
        <begin position="155"/>
        <end position="377"/>
    </location>
</feature>
<accession>A0A7C3V4J7</accession>
<dbReference type="SMART" id="SM00729">
    <property type="entry name" value="Elp3"/>
    <property type="match status" value="1"/>
</dbReference>
<evidence type="ECO:0000259" key="8">
    <source>
        <dbReference type="PROSITE" id="PS51332"/>
    </source>
</evidence>
<dbReference type="EMBL" id="DTMF01000136">
    <property type="protein sequence ID" value="HGF33774.1"/>
    <property type="molecule type" value="Genomic_DNA"/>
</dbReference>
<dbReference type="GO" id="GO:0051539">
    <property type="term" value="F:4 iron, 4 sulfur cluster binding"/>
    <property type="evidence" value="ECO:0007669"/>
    <property type="project" value="UniProtKB-KW"/>
</dbReference>
<dbReference type="SFLD" id="SFLDG01082">
    <property type="entry name" value="B12-binding_domain_containing"/>
    <property type="match status" value="1"/>
</dbReference>
<keyword evidence="5" id="KW-0479">Metal-binding</keyword>
<gene>
    <name evidence="10" type="ORF">ENW96_05200</name>
</gene>
<evidence type="ECO:0000256" key="2">
    <source>
        <dbReference type="ARBA" id="ARBA00022603"/>
    </source>
</evidence>
<evidence type="ECO:0000256" key="7">
    <source>
        <dbReference type="ARBA" id="ARBA00023014"/>
    </source>
</evidence>
<dbReference type="InterPro" id="IPR023404">
    <property type="entry name" value="rSAM_horseshoe"/>
</dbReference>
<evidence type="ECO:0000256" key="4">
    <source>
        <dbReference type="ARBA" id="ARBA00022691"/>
    </source>
</evidence>
<dbReference type="Pfam" id="PF02310">
    <property type="entry name" value="B12-binding"/>
    <property type="match status" value="1"/>
</dbReference>
<keyword evidence="7" id="KW-0411">Iron-sulfur</keyword>
<evidence type="ECO:0000256" key="6">
    <source>
        <dbReference type="ARBA" id="ARBA00023004"/>
    </source>
</evidence>
<evidence type="ECO:0000256" key="1">
    <source>
        <dbReference type="ARBA" id="ARBA00001966"/>
    </source>
</evidence>
<dbReference type="Gene3D" id="3.40.50.280">
    <property type="entry name" value="Cobalamin-binding domain"/>
    <property type="match status" value="1"/>
</dbReference>
<dbReference type="CDD" id="cd02068">
    <property type="entry name" value="radical_SAM_B12_BD"/>
    <property type="match status" value="1"/>
</dbReference>
<protein>
    <submittedName>
        <fullName evidence="10">B12-binding domain-containing radical SAM protein</fullName>
    </submittedName>
</protein>
<evidence type="ECO:0000313" key="10">
    <source>
        <dbReference type="EMBL" id="HGF33774.1"/>
    </source>
</evidence>
<dbReference type="Pfam" id="PF04055">
    <property type="entry name" value="Radical_SAM"/>
    <property type="match status" value="1"/>
</dbReference>
<dbReference type="GO" id="GO:0003824">
    <property type="term" value="F:catalytic activity"/>
    <property type="evidence" value="ECO:0007669"/>
    <property type="project" value="InterPro"/>
</dbReference>
<proteinExistence type="predicted"/>
<dbReference type="Gene3D" id="3.80.30.20">
    <property type="entry name" value="tm_1862 like domain"/>
    <property type="match status" value="1"/>
</dbReference>
<dbReference type="InterPro" id="IPR051198">
    <property type="entry name" value="BchE-like"/>
</dbReference>
<evidence type="ECO:0000256" key="5">
    <source>
        <dbReference type="ARBA" id="ARBA00022723"/>
    </source>
</evidence>
<dbReference type="InterPro" id="IPR006638">
    <property type="entry name" value="Elp3/MiaA/NifB-like_rSAM"/>
</dbReference>
<dbReference type="InterPro" id="IPR006158">
    <property type="entry name" value="Cobalamin-bd"/>
</dbReference>
<dbReference type="SFLD" id="SFLDS00029">
    <property type="entry name" value="Radical_SAM"/>
    <property type="match status" value="1"/>
</dbReference>
<sequence>MRLLLVQPTTKYPDRRPLRSRTRWLAGITLPYLAGLTPKNVMVDLVDDRMAAIPYDRPYDLVGITCTCATSPRAYEIAAEFRRRGVPVVMGGFHVSLHPEEAMEHSDAVVVGEAESVWEEVIADARGGRLQRRYQARDFHDLKGLPRPRLELLDYRRYRVKIVPTQTSRGCPYNCAFCEVPIVYGHTYRRRPIGEVIAEIKANVQVTGLKNIYFIDDNLTGHRDYARELFRALMPLGIKWSCLWTINTSRDEELLDLAKKSGCHHVNIGIENVCQDSISSIHKLQNPVKEYEELLGRLSARGIFYSLNFMFGLDGDTLELFEETLRFLERVKAPMAFFNVATPRQGTPMWEQLQAEGRVHNPEAERYLGMICNFYPRHMTPEECENGVWRCFQKFYSFRSIFRRLLWPPNRYIFQGLPSNLFFHWSAQRHIDPVDFY</sequence>